<name>A0A7J8SZR4_GOSDV</name>
<gene>
    <name evidence="1" type="ORF">Godav_000483</name>
</gene>
<dbReference type="AlphaFoldDB" id="A0A7J8SZR4"/>
<comment type="caution">
    <text evidence="1">The sequence shown here is derived from an EMBL/GenBank/DDBJ whole genome shotgun (WGS) entry which is preliminary data.</text>
</comment>
<reference evidence="1 2" key="1">
    <citation type="journal article" date="2019" name="Genome Biol. Evol.">
        <title>Insights into the evolution of the New World diploid cottons (Gossypium, subgenus Houzingenia) based on genome sequencing.</title>
        <authorList>
            <person name="Grover C.E."/>
            <person name="Arick M.A. 2nd"/>
            <person name="Thrash A."/>
            <person name="Conover J.L."/>
            <person name="Sanders W.S."/>
            <person name="Peterson D.G."/>
            <person name="Frelichowski J.E."/>
            <person name="Scheffler J.A."/>
            <person name="Scheffler B.E."/>
            <person name="Wendel J.F."/>
        </authorList>
    </citation>
    <scope>NUCLEOTIDE SEQUENCE [LARGE SCALE GENOMIC DNA]</scope>
    <source>
        <strain evidence="1">27</strain>
        <tissue evidence="1">Leaf</tissue>
    </source>
</reference>
<evidence type="ECO:0000313" key="1">
    <source>
        <dbReference type="EMBL" id="MBA0631628.1"/>
    </source>
</evidence>
<dbReference type="EMBL" id="JABFAC010000013">
    <property type="protein sequence ID" value="MBA0631628.1"/>
    <property type="molecule type" value="Genomic_DNA"/>
</dbReference>
<accession>A0A7J8SZR4</accession>
<proteinExistence type="predicted"/>
<organism evidence="1 2">
    <name type="scientific">Gossypium davidsonii</name>
    <name type="common">Davidson's cotton</name>
    <name type="synonym">Gossypium klotzschianum subsp. davidsonii</name>
    <dbReference type="NCBI Taxonomy" id="34287"/>
    <lineage>
        <taxon>Eukaryota</taxon>
        <taxon>Viridiplantae</taxon>
        <taxon>Streptophyta</taxon>
        <taxon>Embryophyta</taxon>
        <taxon>Tracheophyta</taxon>
        <taxon>Spermatophyta</taxon>
        <taxon>Magnoliopsida</taxon>
        <taxon>eudicotyledons</taxon>
        <taxon>Gunneridae</taxon>
        <taxon>Pentapetalae</taxon>
        <taxon>rosids</taxon>
        <taxon>malvids</taxon>
        <taxon>Malvales</taxon>
        <taxon>Malvaceae</taxon>
        <taxon>Malvoideae</taxon>
        <taxon>Gossypium</taxon>
    </lineage>
</organism>
<evidence type="ECO:0000313" key="2">
    <source>
        <dbReference type="Proteomes" id="UP000593561"/>
    </source>
</evidence>
<keyword evidence="2" id="KW-1185">Reference proteome</keyword>
<protein>
    <submittedName>
        <fullName evidence="1">Uncharacterized protein</fullName>
    </submittedName>
</protein>
<dbReference type="Proteomes" id="UP000593561">
    <property type="component" value="Unassembled WGS sequence"/>
</dbReference>
<sequence length="67" mass="7492">MMYNLRILINFVAMDSTLLSFWGPMHGACFKPIGEGGLYFIQVFHVLDLKRTFPEGLGCSITYSSVG</sequence>